<evidence type="ECO:0000256" key="4">
    <source>
        <dbReference type="ARBA" id="ARBA00023033"/>
    </source>
</evidence>
<dbReference type="AlphaFoldDB" id="A0A5R8YIZ2"/>
<evidence type="ECO:0000256" key="2">
    <source>
        <dbReference type="ARBA" id="ARBA00022827"/>
    </source>
</evidence>
<keyword evidence="2" id="KW-0274">FAD</keyword>
<evidence type="ECO:0000256" key="1">
    <source>
        <dbReference type="ARBA" id="ARBA00022630"/>
    </source>
</evidence>
<evidence type="ECO:0000313" key="7">
    <source>
        <dbReference type="Proteomes" id="UP000309033"/>
    </source>
</evidence>
<keyword evidence="7" id="KW-1185">Reference proteome</keyword>
<evidence type="ECO:0000256" key="3">
    <source>
        <dbReference type="ARBA" id="ARBA00023002"/>
    </source>
</evidence>
<reference evidence="6" key="1">
    <citation type="submission" date="2019-05" db="EMBL/GenBank/DDBJ databases">
        <title>Isolation, diversity and antifungal activity of Actinobacteria from wheat.</title>
        <authorList>
            <person name="Yu B."/>
        </authorList>
    </citation>
    <scope>NUCLEOTIDE SEQUENCE [LARGE SCALE GENOMIC DNA]</scope>
    <source>
        <strain evidence="6">NEAU-HEGS1-5</strain>
    </source>
</reference>
<accession>A0A5R8YIZ2</accession>
<keyword evidence="1" id="KW-0285">Flavoprotein</keyword>
<dbReference type="OrthoDB" id="3217377at2"/>
<dbReference type="InterPro" id="IPR036188">
    <property type="entry name" value="FAD/NAD-bd_sf"/>
</dbReference>
<proteinExistence type="predicted"/>
<evidence type="ECO:0000313" key="6">
    <source>
        <dbReference type="EMBL" id="TLP50423.1"/>
    </source>
</evidence>
<keyword evidence="3" id="KW-0560">Oxidoreductase</keyword>
<dbReference type="PANTHER" id="PTHR46972:SF1">
    <property type="entry name" value="FAD DEPENDENT OXIDOREDUCTASE DOMAIN-CONTAINING PROTEIN"/>
    <property type="match status" value="1"/>
</dbReference>
<dbReference type="Pfam" id="PF01494">
    <property type="entry name" value="FAD_binding_3"/>
    <property type="match status" value="1"/>
</dbReference>
<dbReference type="PRINTS" id="PR00420">
    <property type="entry name" value="RNGMNOXGNASE"/>
</dbReference>
<protein>
    <submittedName>
        <fullName evidence="6">FAD-dependent monooxygenase</fullName>
    </submittedName>
</protein>
<name>A0A5R8YIZ2_9ACTN</name>
<comment type="caution">
    <text evidence="6">The sequence shown here is derived from an EMBL/GenBank/DDBJ whole genome shotgun (WGS) entry which is preliminary data.</text>
</comment>
<keyword evidence="4 6" id="KW-0503">Monooxygenase</keyword>
<feature type="domain" description="FAD-binding" evidence="5">
    <location>
        <begin position="5"/>
        <end position="325"/>
    </location>
</feature>
<dbReference type="PANTHER" id="PTHR46972">
    <property type="entry name" value="MONOOXYGENASE ASQM-RELATED"/>
    <property type="match status" value="1"/>
</dbReference>
<evidence type="ECO:0000259" key="5">
    <source>
        <dbReference type="Pfam" id="PF01494"/>
    </source>
</evidence>
<dbReference type="GO" id="GO:0004497">
    <property type="term" value="F:monooxygenase activity"/>
    <property type="evidence" value="ECO:0007669"/>
    <property type="project" value="UniProtKB-KW"/>
</dbReference>
<dbReference type="SUPFAM" id="SSF51905">
    <property type="entry name" value="FAD/NAD(P)-binding domain"/>
    <property type="match status" value="1"/>
</dbReference>
<gene>
    <name evidence="6" type="ORF">FED44_35185</name>
</gene>
<sequence length="383" mass="41416">MNGTITIAGAGLAGLALARVLHVHGIASTVYEAEASPSGRTQGGQLDIHDFNGQVALQQCQLMDEFHSIVNMGAEAMRFLNPDGELVGEIPDDGELSNPEVLRGELRRILIESLPHGTIQWGHKIASVTPGDGHRPHVINFANGSSVSTEVLIGADGAWSRVRASLNGAMPEYLGTLWVETFLHDVEKNHPQSAALVGSGAMLAMKPGRGIFGHREANDVIHTYVVLKKPLEWMQSVDFSDRERALTLVAEQLGQGWAPELLELVTRGETTPVARPIWGLPLEHTWDRVPGIMLIGDAAHLTPPDGDGANWALYDGAQLAQAIAATPADIDTAFNTFAEQMLPRSAASSTEGYQSFEQTFGYNAPANLRDMMNRTKTYGHQHQ</sequence>
<dbReference type="Gene3D" id="3.50.50.60">
    <property type="entry name" value="FAD/NAD(P)-binding domain"/>
    <property type="match status" value="1"/>
</dbReference>
<organism evidence="6 7">
    <name type="scientific">Microbispora triticiradicis</name>
    <dbReference type="NCBI Taxonomy" id="2200763"/>
    <lineage>
        <taxon>Bacteria</taxon>
        <taxon>Bacillati</taxon>
        <taxon>Actinomycetota</taxon>
        <taxon>Actinomycetes</taxon>
        <taxon>Streptosporangiales</taxon>
        <taxon>Streptosporangiaceae</taxon>
        <taxon>Microbispora</taxon>
    </lineage>
</organism>
<dbReference type="Proteomes" id="UP000309033">
    <property type="component" value="Unassembled WGS sequence"/>
</dbReference>
<dbReference type="InterPro" id="IPR002938">
    <property type="entry name" value="FAD-bd"/>
</dbReference>
<dbReference type="GO" id="GO:0071949">
    <property type="term" value="F:FAD binding"/>
    <property type="evidence" value="ECO:0007669"/>
    <property type="project" value="InterPro"/>
</dbReference>
<dbReference type="EMBL" id="VANP01000029">
    <property type="protein sequence ID" value="TLP50423.1"/>
    <property type="molecule type" value="Genomic_DNA"/>
</dbReference>